<dbReference type="Proteomes" id="UP000659630">
    <property type="component" value="Unassembled WGS sequence"/>
</dbReference>
<dbReference type="InterPro" id="IPR023509">
    <property type="entry name" value="DTD-like_sf"/>
</dbReference>
<evidence type="ECO:0000256" key="1">
    <source>
        <dbReference type="ARBA" id="ARBA00009673"/>
    </source>
</evidence>
<gene>
    <name evidence="4" type="primary">dtd</name>
    <name evidence="5" type="ORF">H8S23_10915</name>
</gene>
<evidence type="ECO:0000256" key="4">
    <source>
        <dbReference type="HAMAP-Rule" id="MF_00518"/>
    </source>
</evidence>
<dbReference type="GO" id="GO:0005737">
    <property type="term" value="C:cytoplasm"/>
    <property type="evidence" value="ECO:0007669"/>
    <property type="project" value="UniProtKB-SubCell"/>
</dbReference>
<name>A0A923I833_9FIRM</name>
<dbReference type="FunFam" id="3.50.80.10:FF:000001">
    <property type="entry name" value="D-aminoacyl-tRNA deacylase"/>
    <property type="match status" value="1"/>
</dbReference>
<comment type="subcellular location">
    <subcellularLocation>
        <location evidence="4">Cytoplasm</location>
    </subcellularLocation>
</comment>
<evidence type="ECO:0000256" key="2">
    <source>
        <dbReference type="ARBA" id="ARBA00022555"/>
    </source>
</evidence>
<dbReference type="InterPro" id="IPR003732">
    <property type="entry name" value="Daa-tRNA_deacyls_DTD"/>
</dbReference>
<reference evidence="5" key="1">
    <citation type="submission" date="2020-08" db="EMBL/GenBank/DDBJ databases">
        <title>Genome public.</title>
        <authorList>
            <person name="Liu C."/>
            <person name="Sun Q."/>
        </authorList>
    </citation>
    <scope>NUCLEOTIDE SEQUENCE</scope>
    <source>
        <strain evidence="5">BX8</strain>
    </source>
</reference>
<proteinExistence type="inferred from homology"/>
<dbReference type="Gene3D" id="3.50.80.10">
    <property type="entry name" value="D-tyrosyl-tRNA(Tyr) deacylase"/>
    <property type="match status" value="1"/>
</dbReference>
<dbReference type="GO" id="GO:0106026">
    <property type="term" value="F:Gly-tRNA(Ala) deacylase activity"/>
    <property type="evidence" value="ECO:0007669"/>
    <property type="project" value="UniProtKB-UniRule"/>
</dbReference>
<dbReference type="EMBL" id="JACONZ010000004">
    <property type="protein sequence ID" value="MBC5582016.1"/>
    <property type="molecule type" value="Genomic_DNA"/>
</dbReference>
<dbReference type="Pfam" id="PF02580">
    <property type="entry name" value="Tyr_Deacylase"/>
    <property type="match status" value="1"/>
</dbReference>
<dbReference type="GO" id="GO:0051500">
    <property type="term" value="F:D-tyrosyl-tRNA(Tyr) deacylase activity"/>
    <property type="evidence" value="ECO:0007669"/>
    <property type="project" value="TreeGrafter"/>
</dbReference>
<dbReference type="PANTHER" id="PTHR10472">
    <property type="entry name" value="D-TYROSYL-TRNA TYR DEACYLASE"/>
    <property type="match status" value="1"/>
</dbReference>
<feature type="short sequence motif" description="Gly-cisPro motif, important for rejection of L-amino acids" evidence="4">
    <location>
        <begin position="138"/>
        <end position="139"/>
    </location>
</feature>
<dbReference type="RefSeq" id="WP_186888383.1">
    <property type="nucleotide sequence ID" value="NZ_JACONZ010000004.1"/>
</dbReference>
<dbReference type="GO" id="GO:0043908">
    <property type="term" value="F:Ser(Gly)-tRNA(Ala) hydrolase activity"/>
    <property type="evidence" value="ECO:0007669"/>
    <property type="project" value="UniProtKB-UniRule"/>
</dbReference>
<dbReference type="NCBIfam" id="TIGR00256">
    <property type="entry name" value="D-aminoacyl-tRNA deacylase"/>
    <property type="match status" value="1"/>
</dbReference>
<keyword evidence="2 4" id="KW-0820">tRNA-binding</keyword>
<evidence type="ECO:0000313" key="6">
    <source>
        <dbReference type="Proteomes" id="UP000659630"/>
    </source>
</evidence>
<keyword evidence="3 4" id="KW-0378">Hydrolase</keyword>
<dbReference type="GO" id="GO:0019478">
    <property type="term" value="P:D-amino acid catabolic process"/>
    <property type="evidence" value="ECO:0007669"/>
    <property type="project" value="UniProtKB-UniRule"/>
</dbReference>
<dbReference type="AlphaFoldDB" id="A0A923I833"/>
<protein>
    <recommendedName>
        <fullName evidence="4">D-aminoacyl-tRNA deacylase</fullName>
        <shortName evidence="4">DTD</shortName>
        <ecNumber evidence="4">3.1.1.96</ecNumber>
    </recommendedName>
    <alternativeName>
        <fullName evidence="4">Gly-tRNA(Ala) deacylase</fullName>
        <ecNumber evidence="4">3.1.1.-</ecNumber>
    </alternativeName>
</protein>
<sequence>MRAVVQRVRSAQVTIDGQETRAIGCGLLILLGVAAEDTMEDARLLARKCAELRVFEDGQGKLNLSAPELGYEAMVVSNFTLQADTKKGRRPSFIRAAKPPLSVEAYHLFVECVRSSGLARVETGEFGADMQIALVNDGPVTLVLDTEEWKRS</sequence>
<comment type="domain">
    <text evidence="4">A Gly-cisPro motif from one monomer fits into the active site of the other monomer to allow specific chiral rejection of L-amino acids.</text>
</comment>
<comment type="catalytic activity">
    <reaction evidence="4">
        <text>glycyl-tRNA(Ala) + H2O = tRNA(Ala) + glycine + H(+)</text>
        <dbReference type="Rhea" id="RHEA:53744"/>
        <dbReference type="Rhea" id="RHEA-COMP:9657"/>
        <dbReference type="Rhea" id="RHEA-COMP:13640"/>
        <dbReference type="ChEBI" id="CHEBI:15377"/>
        <dbReference type="ChEBI" id="CHEBI:15378"/>
        <dbReference type="ChEBI" id="CHEBI:57305"/>
        <dbReference type="ChEBI" id="CHEBI:78442"/>
        <dbReference type="ChEBI" id="CHEBI:78522"/>
    </reaction>
</comment>
<keyword evidence="6" id="KW-1185">Reference proteome</keyword>
<dbReference type="EC" id="3.1.1.-" evidence="4"/>
<comment type="subunit">
    <text evidence="4">Homodimer.</text>
</comment>
<organism evidence="5 6">
    <name type="scientific">Anaerofilum hominis</name>
    <dbReference type="NCBI Taxonomy" id="2763016"/>
    <lineage>
        <taxon>Bacteria</taxon>
        <taxon>Bacillati</taxon>
        <taxon>Bacillota</taxon>
        <taxon>Clostridia</taxon>
        <taxon>Eubacteriales</taxon>
        <taxon>Oscillospiraceae</taxon>
        <taxon>Anaerofilum</taxon>
    </lineage>
</organism>
<comment type="similarity">
    <text evidence="1 4">Belongs to the DTD family.</text>
</comment>
<comment type="function">
    <text evidence="4">An aminoacyl-tRNA editing enzyme that deacylates mischarged D-aminoacyl-tRNAs. Also deacylates mischarged glycyl-tRNA(Ala), protecting cells against glycine mischarging by AlaRS. Acts via tRNA-based rather than protein-based catalysis; rejects L-amino acids rather than detecting D-amino acids in the active site. By recycling D-aminoacyl-tRNA to D-amino acids and free tRNA molecules, this enzyme counteracts the toxicity associated with the formation of D-aminoacyl-tRNA entities in vivo and helps enforce protein L-homochirality.</text>
</comment>
<dbReference type="GO" id="GO:0000049">
    <property type="term" value="F:tRNA binding"/>
    <property type="evidence" value="ECO:0007669"/>
    <property type="project" value="UniProtKB-UniRule"/>
</dbReference>
<comment type="catalytic activity">
    <reaction evidence="4">
        <text>a D-aminoacyl-tRNA + H2O = a tRNA + a D-alpha-amino acid + H(+)</text>
        <dbReference type="Rhea" id="RHEA:13953"/>
        <dbReference type="Rhea" id="RHEA-COMP:10123"/>
        <dbReference type="Rhea" id="RHEA-COMP:10124"/>
        <dbReference type="ChEBI" id="CHEBI:15377"/>
        <dbReference type="ChEBI" id="CHEBI:15378"/>
        <dbReference type="ChEBI" id="CHEBI:59871"/>
        <dbReference type="ChEBI" id="CHEBI:78442"/>
        <dbReference type="ChEBI" id="CHEBI:79333"/>
        <dbReference type="EC" id="3.1.1.96"/>
    </reaction>
</comment>
<dbReference type="PANTHER" id="PTHR10472:SF5">
    <property type="entry name" value="D-AMINOACYL-TRNA DEACYLASE 1"/>
    <property type="match status" value="1"/>
</dbReference>
<dbReference type="SUPFAM" id="SSF69500">
    <property type="entry name" value="DTD-like"/>
    <property type="match status" value="1"/>
</dbReference>
<accession>A0A923I833</accession>
<dbReference type="EC" id="3.1.1.96" evidence="4"/>
<evidence type="ECO:0000313" key="5">
    <source>
        <dbReference type="EMBL" id="MBC5582016.1"/>
    </source>
</evidence>
<evidence type="ECO:0000256" key="3">
    <source>
        <dbReference type="ARBA" id="ARBA00022801"/>
    </source>
</evidence>
<keyword evidence="4" id="KW-0694">RNA-binding</keyword>
<comment type="caution">
    <text evidence="5">The sequence shown here is derived from an EMBL/GenBank/DDBJ whole genome shotgun (WGS) entry which is preliminary data.</text>
</comment>
<keyword evidence="4" id="KW-0963">Cytoplasm</keyword>
<dbReference type="HAMAP" id="MF_00518">
    <property type="entry name" value="Deacylase_Dtd"/>
    <property type="match status" value="1"/>
</dbReference>